<dbReference type="AlphaFoldDB" id="A0AA38FVT3"/>
<evidence type="ECO:0000313" key="1">
    <source>
        <dbReference type="EMBL" id="KAH9311416.1"/>
    </source>
</evidence>
<feature type="non-terminal residue" evidence="1">
    <location>
        <position position="50"/>
    </location>
</feature>
<evidence type="ECO:0000313" key="2">
    <source>
        <dbReference type="Proteomes" id="UP000824469"/>
    </source>
</evidence>
<dbReference type="EMBL" id="JAHRHJ020000006">
    <property type="protein sequence ID" value="KAH9311416.1"/>
    <property type="molecule type" value="Genomic_DNA"/>
</dbReference>
<accession>A0AA38FVT3</accession>
<keyword evidence="2" id="KW-1185">Reference proteome</keyword>
<protein>
    <submittedName>
        <fullName evidence="1">Uncharacterized protein</fullName>
    </submittedName>
</protein>
<sequence length="50" mass="5597">LGAVINVMTVDTLKTLPLMGIQPTNTILQMENQSVESWEYPVDLLILQPK</sequence>
<name>A0AA38FVT3_TAXCH</name>
<gene>
    <name evidence="1" type="ORF">KI387_026451</name>
</gene>
<dbReference type="Proteomes" id="UP000824469">
    <property type="component" value="Unassembled WGS sequence"/>
</dbReference>
<comment type="caution">
    <text evidence="1">The sequence shown here is derived from an EMBL/GenBank/DDBJ whole genome shotgun (WGS) entry which is preliminary data.</text>
</comment>
<feature type="non-terminal residue" evidence="1">
    <location>
        <position position="1"/>
    </location>
</feature>
<proteinExistence type="predicted"/>
<reference evidence="1 2" key="1">
    <citation type="journal article" date="2021" name="Nat. Plants">
        <title>The Taxus genome provides insights into paclitaxel biosynthesis.</title>
        <authorList>
            <person name="Xiong X."/>
            <person name="Gou J."/>
            <person name="Liao Q."/>
            <person name="Li Y."/>
            <person name="Zhou Q."/>
            <person name="Bi G."/>
            <person name="Li C."/>
            <person name="Du R."/>
            <person name="Wang X."/>
            <person name="Sun T."/>
            <person name="Guo L."/>
            <person name="Liang H."/>
            <person name="Lu P."/>
            <person name="Wu Y."/>
            <person name="Zhang Z."/>
            <person name="Ro D.K."/>
            <person name="Shang Y."/>
            <person name="Huang S."/>
            <person name="Yan J."/>
        </authorList>
    </citation>
    <scope>NUCLEOTIDE SEQUENCE [LARGE SCALE GENOMIC DNA]</scope>
    <source>
        <strain evidence="1">Ta-2019</strain>
    </source>
</reference>
<organism evidence="1 2">
    <name type="scientific">Taxus chinensis</name>
    <name type="common">Chinese yew</name>
    <name type="synonym">Taxus wallichiana var. chinensis</name>
    <dbReference type="NCBI Taxonomy" id="29808"/>
    <lineage>
        <taxon>Eukaryota</taxon>
        <taxon>Viridiplantae</taxon>
        <taxon>Streptophyta</taxon>
        <taxon>Embryophyta</taxon>
        <taxon>Tracheophyta</taxon>
        <taxon>Spermatophyta</taxon>
        <taxon>Pinopsida</taxon>
        <taxon>Pinidae</taxon>
        <taxon>Conifers II</taxon>
        <taxon>Cupressales</taxon>
        <taxon>Taxaceae</taxon>
        <taxon>Taxus</taxon>
    </lineage>
</organism>